<dbReference type="PANTHER" id="PTHR46420">
    <property type="entry name" value="BETA-1,4-GLUCURONYLTRANSFERASE 1"/>
    <property type="match status" value="1"/>
</dbReference>
<dbReference type="GO" id="GO:0046872">
    <property type="term" value="F:metal ion binding"/>
    <property type="evidence" value="ECO:0007669"/>
    <property type="project" value="UniProtKB-KW"/>
</dbReference>
<proteinExistence type="inferred from homology"/>
<dbReference type="EMBL" id="JARQZJ010000032">
    <property type="protein sequence ID" value="KAK9875219.1"/>
    <property type="molecule type" value="Genomic_DNA"/>
</dbReference>
<keyword evidence="11" id="KW-1133">Transmembrane helix</keyword>
<comment type="similarity">
    <text evidence="4">Belongs to the glycosyltransferase 49 family.</text>
</comment>
<dbReference type="Proteomes" id="UP001431783">
    <property type="component" value="Unassembled WGS sequence"/>
</dbReference>
<keyword evidence="15" id="KW-0464">Manganese</keyword>
<protein>
    <recommendedName>
        <fullName evidence="5">Beta-1,4-glucuronyltransferase 1</fullName>
    </recommendedName>
    <alternativeName>
        <fullName evidence="16">I-beta-1,3-N-acetylglucosaminyltransferase</fullName>
    </alternativeName>
    <alternativeName>
        <fullName evidence="19">N-acetyllactosaminide beta-1,3-N-acetylglucosaminyltransferase</fullName>
    </alternativeName>
    <alternativeName>
        <fullName evidence="17">Poly-N-acetyllactosamine extension enzyme</fullName>
    </alternativeName>
    <alternativeName>
        <fullName evidence="18">UDP-GlcNAc:betaGal beta-1,3-N-acetylglucosaminyltransferase 1</fullName>
    </alternativeName>
</protein>
<evidence type="ECO:0000256" key="12">
    <source>
        <dbReference type="ARBA" id="ARBA00023034"/>
    </source>
</evidence>
<sequence length="108" mass="12727">MRWKNQDVHPQNHLRNLGRKNCQGEYVSLTDIGIISSYGMVNLLDDFLVKDNCGNKLCFFVIPNIELNHRVRFPPNESEWLRLVDKGLSKPFHQEVFIYNQFATNFSR</sequence>
<evidence type="ECO:0000256" key="18">
    <source>
        <dbReference type="ARBA" id="ARBA00032181"/>
    </source>
</evidence>
<evidence type="ECO:0000256" key="9">
    <source>
        <dbReference type="ARBA" id="ARBA00022723"/>
    </source>
</evidence>
<accession>A0AAW1U7D6</accession>
<dbReference type="GO" id="GO:0015020">
    <property type="term" value="F:glucuronosyltransferase activity"/>
    <property type="evidence" value="ECO:0007669"/>
    <property type="project" value="InterPro"/>
</dbReference>
<keyword evidence="7" id="KW-0808">Transferase</keyword>
<keyword evidence="22" id="KW-1185">Reference proteome</keyword>
<dbReference type="InterPro" id="IPR043189">
    <property type="entry name" value="B4GAT1"/>
</dbReference>
<dbReference type="Pfam" id="PF13896">
    <property type="entry name" value="Glyco_transf_49"/>
    <property type="match status" value="1"/>
</dbReference>
<evidence type="ECO:0000256" key="13">
    <source>
        <dbReference type="ARBA" id="ARBA00023136"/>
    </source>
</evidence>
<evidence type="ECO:0000256" key="16">
    <source>
        <dbReference type="ARBA" id="ARBA00030723"/>
    </source>
</evidence>
<organism evidence="21 22">
    <name type="scientific">Henosepilachna vigintioctopunctata</name>
    <dbReference type="NCBI Taxonomy" id="420089"/>
    <lineage>
        <taxon>Eukaryota</taxon>
        <taxon>Metazoa</taxon>
        <taxon>Ecdysozoa</taxon>
        <taxon>Arthropoda</taxon>
        <taxon>Hexapoda</taxon>
        <taxon>Insecta</taxon>
        <taxon>Pterygota</taxon>
        <taxon>Neoptera</taxon>
        <taxon>Endopterygota</taxon>
        <taxon>Coleoptera</taxon>
        <taxon>Polyphaga</taxon>
        <taxon>Cucujiformia</taxon>
        <taxon>Coccinelloidea</taxon>
        <taxon>Coccinellidae</taxon>
        <taxon>Epilachninae</taxon>
        <taxon>Epilachnini</taxon>
        <taxon>Henosepilachna</taxon>
    </lineage>
</organism>
<evidence type="ECO:0000256" key="20">
    <source>
        <dbReference type="ARBA" id="ARBA00047852"/>
    </source>
</evidence>
<evidence type="ECO:0000256" key="1">
    <source>
        <dbReference type="ARBA" id="ARBA00001936"/>
    </source>
</evidence>
<keyword evidence="14" id="KW-0325">Glycoprotein</keyword>
<keyword evidence="9" id="KW-0479">Metal-binding</keyword>
<name>A0AAW1U7D6_9CUCU</name>
<evidence type="ECO:0000256" key="14">
    <source>
        <dbReference type="ARBA" id="ARBA00023180"/>
    </source>
</evidence>
<evidence type="ECO:0000256" key="19">
    <source>
        <dbReference type="ARBA" id="ARBA00033291"/>
    </source>
</evidence>
<keyword evidence="13" id="KW-0472">Membrane</keyword>
<keyword evidence="6" id="KW-0328">Glycosyltransferase</keyword>
<evidence type="ECO:0000256" key="7">
    <source>
        <dbReference type="ARBA" id="ARBA00022679"/>
    </source>
</evidence>
<dbReference type="GO" id="GO:0035269">
    <property type="term" value="P:protein O-linked glycosylation via mannose"/>
    <property type="evidence" value="ECO:0007669"/>
    <property type="project" value="TreeGrafter"/>
</dbReference>
<evidence type="ECO:0000256" key="15">
    <source>
        <dbReference type="ARBA" id="ARBA00023211"/>
    </source>
</evidence>
<dbReference type="AlphaFoldDB" id="A0AAW1U7D6"/>
<evidence type="ECO:0000256" key="11">
    <source>
        <dbReference type="ARBA" id="ARBA00022989"/>
    </source>
</evidence>
<evidence type="ECO:0000256" key="3">
    <source>
        <dbReference type="ARBA" id="ARBA00004922"/>
    </source>
</evidence>
<evidence type="ECO:0000313" key="22">
    <source>
        <dbReference type="Proteomes" id="UP001431783"/>
    </source>
</evidence>
<evidence type="ECO:0000256" key="10">
    <source>
        <dbReference type="ARBA" id="ARBA00022968"/>
    </source>
</evidence>
<comment type="caution">
    <text evidence="21">The sequence shown here is derived from an EMBL/GenBank/DDBJ whole genome shotgun (WGS) entry which is preliminary data.</text>
</comment>
<evidence type="ECO:0000313" key="21">
    <source>
        <dbReference type="EMBL" id="KAK9875219.1"/>
    </source>
</evidence>
<evidence type="ECO:0000256" key="2">
    <source>
        <dbReference type="ARBA" id="ARBA00004323"/>
    </source>
</evidence>
<evidence type="ECO:0000256" key="8">
    <source>
        <dbReference type="ARBA" id="ARBA00022692"/>
    </source>
</evidence>
<evidence type="ECO:0000256" key="5">
    <source>
        <dbReference type="ARBA" id="ARBA00017962"/>
    </source>
</evidence>
<dbReference type="PANTHER" id="PTHR46420:SF1">
    <property type="entry name" value="BETA-1,4-GLUCURONYLTRANSFERASE 1"/>
    <property type="match status" value="1"/>
</dbReference>
<keyword evidence="8" id="KW-0812">Transmembrane</keyword>
<gene>
    <name evidence="21" type="ORF">WA026_006007</name>
</gene>
<comment type="cofactor">
    <cofactor evidence="1">
        <name>Mn(2+)</name>
        <dbReference type="ChEBI" id="CHEBI:29035"/>
    </cofactor>
</comment>
<comment type="subcellular location">
    <subcellularLocation>
        <location evidence="2">Golgi apparatus membrane</location>
        <topology evidence="2">Single-pass type II membrane protein</topology>
    </subcellularLocation>
</comment>
<comment type="pathway">
    <text evidence="3">Protein modification; protein glycosylation.</text>
</comment>
<evidence type="ECO:0000256" key="6">
    <source>
        <dbReference type="ARBA" id="ARBA00022676"/>
    </source>
</evidence>
<evidence type="ECO:0000256" key="17">
    <source>
        <dbReference type="ARBA" id="ARBA00032175"/>
    </source>
</evidence>
<keyword evidence="10" id="KW-0735">Signal-anchor</keyword>
<reference evidence="21 22" key="1">
    <citation type="submission" date="2023-03" db="EMBL/GenBank/DDBJ databases">
        <title>Genome insight into feeding habits of ladybird beetles.</title>
        <authorList>
            <person name="Li H.-S."/>
            <person name="Huang Y.-H."/>
            <person name="Pang H."/>
        </authorList>
    </citation>
    <scope>NUCLEOTIDE SEQUENCE [LARGE SCALE GENOMIC DNA]</scope>
    <source>
        <strain evidence="21">SYSU_2023b</strain>
        <tissue evidence="21">Whole body</tissue>
    </source>
</reference>
<dbReference type="GO" id="GO:0000139">
    <property type="term" value="C:Golgi membrane"/>
    <property type="evidence" value="ECO:0007669"/>
    <property type="project" value="UniProtKB-SubCell"/>
</dbReference>
<evidence type="ECO:0000256" key="4">
    <source>
        <dbReference type="ARBA" id="ARBA00008539"/>
    </source>
</evidence>
<comment type="catalytic activity">
    <reaction evidence="20">
        <text>3-O-[beta-D-Xyl-(1-&gt;4)-Rib-ol-P-Rib-ol-P-3-beta-D-GalNAc-(1-&gt;3)-beta-D-GlcNAc-(1-&gt;4)-(O-6-P-alpha-D-Man)]-Thr-[protein] + UDP-alpha-D-glucuronate = 3-O-[beta-D-GlcA-(1-&gt;3)-beta-D-Xyl-(1-&gt;4)-Rib-ol-P-Rib-ol-P-3-beta-D-GalNAc-(1-&gt;3)-beta-D-GlcNAc-(1-&gt;4)-(O-6-P-alpha-D-Man)]-Thr-[protein] + UDP + H(+)</text>
        <dbReference type="Rhea" id="RHEA:46860"/>
        <dbReference type="Rhea" id="RHEA-COMP:15023"/>
        <dbReference type="Rhea" id="RHEA-COMP:17482"/>
        <dbReference type="ChEBI" id="CHEBI:15378"/>
        <dbReference type="ChEBI" id="CHEBI:58052"/>
        <dbReference type="ChEBI" id="CHEBI:58223"/>
        <dbReference type="ChEBI" id="CHEBI:142405"/>
        <dbReference type="ChEBI" id="CHEBI:177336"/>
    </reaction>
</comment>
<keyword evidence="12" id="KW-0333">Golgi apparatus</keyword>